<dbReference type="PANTHER" id="PTHR43591:SF24">
    <property type="entry name" value="2-METHOXY-6-POLYPRENYL-1,4-BENZOQUINOL METHYLASE, MITOCHONDRIAL"/>
    <property type="match status" value="1"/>
</dbReference>
<feature type="domain" description="Methyltransferase" evidence="1">
    <location>
        <begin position="45"/>
        <end position="141"/>
    </location>
</feature>
<dbReference type="CDD" id="cd02440">
    <property type="entry name" value="AdoMet_MTases"/>
    <property type="match status" value="1"/>
</dbReference>
<dbReference type="EMBL" id="CP051167">
    <property type="protein sequence ID" value="QIZ73805.1"/>
    <property type="molecule type" value="Genomic_DNA"/>
</dbReference>
<proteinExistence type="predicted"/>
<dbReference type="RefSeq" id="WP_168571944.1">
    <property type="nucleotide sequence ID" value="NZ_CP051167.1"/>
</dbReference>
<dbReference type="InterPro" id="IPR029063">
    <property type="entry name" value="SAM-dependent_MTases_sf"/>
</dbReference>
<dbReference type="AlphaFoldDB" id="A0A6H1U588"/>
<name>A0A6H1U588_9CYAN</name>
<dbReference type="GO" id="GO:0032259">
    <property type="term" value="P:methylation"/>
    <property type="evidence" value="ECO:0007669"/>
    <property type="project" value="UniProtKB-KW"/>
</dbReference>
<reference evidence="2 3" key="1">
    <citation type="submission" date="2020-04" db="EMBL/GenBank/DDBJ databases">
        <authorList>
            <person name="Basu S."/>
            <person name="Maruthanayagam V."/>
            <person name="Chakraborty S."/>
            <person name="Pramanik A."/>
            <person name="Mukherjee J."/>
            <person name="Brink B."/>
        </authorList>
    </citation>
    <scope>NUCLEOTIDE SEQUENCE [LARGE SCALE GENOMIC DNA]</scope>
    <source>
        <strain evidence="2 3">AP17</strain>
    </source>
</reference>
<dbReference type="Gene3D" id="3.40.50.150">
    <property type="entry name" value="Vaccinia Virus protein VP39"/>
    <property type="match status" value="1"/>
</dbReference>
<evidence type="ECO:0000259" key="1">
    <source>
        <dbReference type="Pfam" id="PF13649"/>
    </source>
</evidence>
<evidence type="ECO:0000313" key="3">
    <source>
        <dbReference type="Proteomes" id="UP000500857"/>
    </source>
</evidence>
<dbReference type="Pfam" id="PF13649">
    <property type="entry name" value="Methyltransf_25"/>
    <property type="match status" value="1"/>
</dbReference>
<dbReference type="KEGG" id="oxy:HCG48_17370"/>
<dbReference type="GO" id="GO:0008168">
    <property type="term" value="F:methyltransferase activity"/>
    <property type="evidence" value="ECO:0007669"/>
    <property type="project" value="UniProtKB-KW"/>
</dbReference>
<dbReference type="SUPFAM" id="SSF53335">
    <property type="entry name" value="S-adenosyl-L-methionine-dependent methyltransferases"/>
    <property type="match status" value="1"/>
</dbReference>
<protein>
    <submittedName>
        <fullName evidence="2">Class I SAM-dependent methyltransferase</fullName>
    </submittedName>
</protein>
<accession>A0A6H1U588</accession>
<sequence length="228" mass="25599">MERILEPEVMDTWEDAIEYDSMDFREVNTAFAEAAIAVGPPSGLILDAGTGTARIPIEIARKRPQWQIIAVDLSANMLKVGDRNVREAGLENRIQLDFIDAKKMPYPNGHFDAIISNSIVHHLPDPIPFFDELKRLLKPNGGLFLRDLMRPDDRATVDALVAAIGSEYNDYQTKLFRDSLHAAFTVAEIREMLDTAGLKGVKVYQSSDRHWTAERQWGPSSGGNYNNE</sequence>
<organism evidence="2 3">
    <name type="scientific">Oxynema aestuarii AP17</name>
    <dbReference type="NCBI Taxonomy" id="2064643"/>
    <lineage>
        <taxon>Bacteria</taxon>
        <taxon>Bacillati</taxon>
        <taxon>Cyanobacteriota</taxon>
        <taxon>Cyanophyceae</taxon>
        <taxon>Oscillatoriophycideae</taxon>
        <taxon>Oscillatoriales</taxon>
        <taxon>Oscillatoriaceae</taxon>
        <taxon>Oxynema</taxon>
        <taxon>Oxynema aestuarii</taxon>
    </lineage>
</organism>
<keyword evidence="2" id="KW-0808">Transferase</keyword>
<dbReference type="Proteomes" id="UP000500857">
    <property type="component" value="Chromosome"/>
</dbReference>
<evidence type="ECO:0000313" key="2">
    <source>
        <dbReference type="EMBL" id="QIZ73805.1"/>
    </source>
</evidence>
<keyword evidence="2" id="KW-0489">Methyltransferase</keyword>
<dbReference type="PANTHER" id="PTHR43591">
    <property type="entry name" value="METHYLTRANSFERASE"/>
    <property type="match status" value="1"/>
</dbReference>
<gene>
    <name evidence="2" type="ORF">HCG48_17370</name>
</gene>
<dbReference type="InterPro" id="IPR041698">
    <property type="entry name" value="Methyltransf_25"/>
</dbReference>
<keyword evidence="3" id="KW-1185">Reference proteome</keyword>